<feature type="transmembrane region" description="Helical" evidence="1">
    <location>
        <begin position="266"/>
        <end position="288"/>
    </location>
</feature>
<comment type="caution">
    <text evidence="2">The sequence shown here is derived from an EMBL/GenBank/DDBJ whole genome shotgun (WGS) entry which is preliminary data.</text>
</comment>
<evidence type="ECO:0000313" key="3">
    <source>
        <dbReference type="Proteomes" id="UP000226192"/>
    </source>
</evidence>
<dbReference type="EMBL" id="NJET01000041">
    <property type="protein sequence ID" value="PHH63863.1"/>
    <property type="molecule type" value="Genomic_DNA"/>
</dbReference>
<dbReference type="Proteomes" id="UP000226192">
    <property type="component" value="Unassembled WGS sequence"/>
</dbReference>
<sequence length="404" mass="45595">MRAGTAGMQLRAISSSIENKTYSNISNFYPIPELQRLDGDLDLFFLSGNGVLFTTPSSDPWYQATELSTTEKQLPNGHGDTVNRMESYRPKHAASPMACFKQAQLCNAVGQCGPLASWTEAASGAAPLFSFSDEVNGTRYPWESWATHAAYDPKAARWAWFAMILDDSYRAFPDAVEFLGFWALSSRKRYHRGEISLLEQDQWKVDMASIWNVMLSSFQASFVIGASGRQTGLNVRELFDSYRPQESFIQDICNNQMILSSDYTSFSVFFLILTYMIGLLLVVTSYAMEPLYHLLWRRRGYKEHKFLEWATNETLQLQRVAYQGIGSGAWRGFTEAIPTTEQNTNLANLVLFHGTERDKDLVLARRSTNSSLATEHSSILTFVSHEMVSPIDEREGETELCASV</sequence>
<evidence type="ECO:0000256" key="1">
    <source>
        <dbReference type="SAM" id="Phobius"/>
    </source>
</evidence>
<accession>A0A2C5Y8B5</accession>
<evidence type="ECO:0000313" key="2">
    <source>
        <dbReference type="EMBL" id="PHH63863.1"/>
    </source>
</evidence>
<dbReference type="AlphaFoldDB" id="A0A2C5Y8B5"/>
<proteinExistence type="predicted"/>
<keyword evidence="1" id="KW-0812">Transmembrane</keyword>
<organism evidence="2 3">
    <name type="scientific">Ophiocordyceps australis</name>
    <dbReference type="NCBI Taxonomy" id="1399860"/>
    <lineage>
        <taxon>Eukaryota</taxon>
        <taxon>Fungi</taxon>
        <taxon>Dikarya</taxon>
        <taxon>Ascomycota</taxon>
        <taxon>Pezizomycotina</taxon>
        <taxon>Sordariomycetes</taxon>
        <taxon>Hypocreomycetidae</taxon>
        <taxon>Hypocreales</taxon>
        <taxon>Ophiocordycipitaceae</taxon>
        <taxon>Ophiocordyceps</taxon>
    </lineage>
</organism>
<keyword evidence="3" id="KW-1185">Reference proteome</keyword>
<keyword evidence="1" id="KW-0472">Membrane</keyword>
<gene>
    <name evidence="2" type="ORF">CDD81_5420</name>
</gene>
<name>A0A2C5Y8B5_9HYPO</name>
<reference evidence="2 3" key="1">
    <citation type="submission" date="2017-06" db="EMBL/GenBank/DDBJ databases">
        <title>Ant-infecting Ophiocordyceps genomes reveal a high diversity of potential behavioral manipulation genes and a possible major role for enterotoxins.</title>
        <authorList>
            <person name="De Bekker C."/>
            <person name="Evans H.C."/>
            <person name="Brachmann A."/>
            <person name="Hughes D.P."/>
        </authorList>
    </citation>
    <scope>NUCLEOTIDE SEQUENCE [LARGE SCALE GENOMIC DNA]</scope>
    <source>
        <strain evidence="2 3">Map64</strain>
    </source>
</reference>
<keyword evidence="1" id="KW-1133">Transmembrane helix</keyword>
<dbReference type="OrthoDB" id="4924943at2759"/>
<protein>
    <submittedName>
        <fullName evidence="2">Uncharacterized protein</fullName>
    </submittedName>
</protein>